<reference evidence="2" key="1">
    <citation type="submission" date="2020-07" db="EMBL/GenBank/DDBJ databases">
        <title>Draft genome sequence of Lactobacillus helveticus strain H-8.</title>
        <authorList>
            <person name="Endo A."/>
            <person name="Maeno S."/>
            <person name="Kido Y."/>
        </authorList>
    </citation>
    <scope>NUCLEOTIDE SEQUENCE</scope>
    <source>
        <strain evidence="2">H-8</strain>
    </source>
</reference>
<dbReference type="InterPro" id="IPR036249">
    <property type="entry name" value="Thioredoxin-like_sf"/>
</dbReference>
<protein>
    <submittedName>
        <fullName evidence="2">Uncharacterized protein</fullName>
    </submittedName>
</protein>
<evidence type="ECO:0000256" key="1">
    <source>
        <dbReference type="SAM" id="Phobius"/>
    </source>
</evidence>
<organism evidence="2 3">
    <name type="scientific">Lactobacillus helveticus</name>
    <name type="common">Lactobacillus suntoryeus</name>
    <dbReference type="NCBI Taxonomy" id="1587"/>
    <lineage>
        <taxon>Bacteria</taxon>
        <taxon>Bacillati</taxon>
        <taxon>Bacillota</taxon>
        <taxon>Bacilli</taxon>
        <taxon>Lactobacillales</taxon>
        <taxon>Lactobacillaceae</taxon>
        <taxon>Lactobacillus</taxon>
    </lineage>
</organism>
<comment type="caution">
    <text evidence="2">The sequence shown here is derived from an EMBL/GenBank/DDBJ whole genome shotgun (WGS) entry which is preliminary data.</text>
</comment>
<evidence type="ECO:0000313" key="2">
    <source>
        <dbReference type="EMBL" id="GFO98978.1"/>
    </source>
</evidence>
<sequence>MLKILSIISIYLLAFIYFVMILFLSHLTNTYALRTTITHLDLINSLTGLLFFPVSLIWFRALIRNTRDNPGATSESALNRGVDRSSAYFLAVQTSNATVLIPGGYDSIIFKILLLFCIDLTLYIFSLPLLILMILSKIFNWHLFETIILAFENHRYRKEMKPSKLISPVDLQKLTALIQESQCKLIFIGSPRDRLSRLIVPKLKYALKLNSIQAYYFDFADADPDDYQSLFYRIGITALPSLMITNGDGSVTSIDLDHLEKAIQFWSQKSTR</sequence>
<feature type="transmembrane region" description="Helical" evidence="1">
    <location>
        <begin position="7"/>
        <end position="27"/>
    </location>
</feature>
<dbReference type="EMBL" id="BLYO01000150">
    <property type="protein sequence ID" value="GFO98978.1"/>
    <property type="molecule type" value="Genomic_DNA"/>
</dbReference>
<evidence type="ECO:0000313" key="3">
    <source>
        <dbReference type="Proteomes" id="UP000618094"/>
    </source>
</evidence>
<feature type="transmembrane region" description="Helical" evidence="1">
    <location>
        <begin position="108"/>
        <end position="125"/>
    </location>
</feature>
<dbReference type="RefSeq" id="WP_201725011.1">
    <property type="nucleotide sequence ID" value="NZ_BLYO01000150.1"/>
</dbReference>
<keyword evidence="1" id="KW-1133">Transmembrane helix</keyword>
<dbReference type="AlphaFoldDB" id="A0A8H9F7I1"/>
<keyword evidence="1" id="KW-0472">Membrane</keyword>
<accession>A0A8H9F7I1</accession>
<name>A0A8H9F7I1_LACHE</name>
<dbReference type="SUPFAM" id="SSF52833">
    <property type="entry name" value="Thioredoxin-like"/>
    <property type="match status" value="1"/>
</dbReference>
<keyword evidence="1" id="KW-0812">Transmembrane</keyword>
<dbReference type="Gene3D" id="3.40.30.10">
    <property type="entry name" value="Glutaredoxin"/>
    <property type="match status" value="1"/>
</dbReference>
<feature type="transmembrane region" description="Helical" evidence="1">
    <location>
        <begin position="42"/>
        <end position="63"/>
    </location>
</feature>
<proteinExistence type="predicted"/>
<dbReference type="Proteomes" id="UP000618094">
    <property type="component" value="Unassembled WGS sequence"/>
</dbReference>
<gene>
    <name evidence="2" type="ORF">LHEH8_07340</name>
</gene>